<evidence type="ECO:0000256" key="5">
    <source>
        <dbReference type="ARBA" id="ARBA00022664"/>
    </source>
</evidence>
<feature type="transmembrane region" description="Helical" evidence="11">
    <location>
        <begin position="217"/>
        <end position="239"/>
    </location>
</feature>
<dbReference type="SMART" id="SM00360">
    <property type="entry name" value="RRM"/>
    <property type="match status" value="1"/>
</dbReference>
<dbReference type="Proteomes" id="UP000582659">
    <property type="component" value="Unassembled WGS sequence"/>
</dbReference>
<dbReference type="PANTHER" id="PTHR23204">
    <property type="entry name" value="CLEAVAGE AND POLYADENYLATION SPECIFIC FACTOR"/>
    <property type="match status" value="1"/>
</dbReference>
<keyword evidence="9" id="KW-0539">Nucleus</keyword>
<comment type="caution">
    <text evidence="14">The sequence shown here is derived from an EMBL/GenBank/DDBJ whole genome shotgun (WGS) entry which is preliminary data.</text>
</comment>
<dbReference type="GO" id="GO:0004888">
    <property type="term" value="F:transmembrane signaling receptor activity"/>
    <property type="evidence" value="ECO:0007669"/>
    <property type="project" value="InterPro"/>
</dbReference>
<feature type="transmembrane region" description="Helical" evidence="11">
    <location>
        <begin position="81"/>
        <end position="104"/>
    </location>
</feature>
<evidence type="ECO:0000256" key="2">
    <source>
        <dbReference type="ARBA" id="ARBA00004141"/>
    </source>
</evidence>
<dbReference type="SUPFAM" id="SSF54928">
    <property type="entry name" value="RNA-binding domain, RBD"/>
    <property type="match status" value="1"/>
</dbReference>
<dbReference type="InterPro" id="IPR035979">
    <property type="entry name" value="RBD_domain_sf"/>
</dbReference>
<feature type="transmembrane region" description="Helical" evidence="11">
    <location>
        <begin position="6"/>
        <end position="26"/>
    </location>
</feature>
<comment type="subcellular location">
    <subcellularLocation>
        <location evidence="2">Membrane</location>
        <topology evidence="2">Multi-pass membrane protein</topology>
    </subcellularLocation>
    <subcellularLocation>
        <location evidence="1">Nucleus</location>
    </subcellularLocation>
</comment>
<feature type="domain" description="RRM" evidence="13">
    <location>
        <begin position="417"/>
        <end position="497"/>
    </location>
</feature>
<dbReference type="Gene3D" id="3.30.70.330">
    <property type="match status" value="1"/>
</dbReference>
<evidence type="ECO:0000256" key="12">
    <source>
        <dbReference type="SAM" id="MobiDB-lite"/>
    </source>
</evidence>
<comment type="similarity">
    <text evidence="3 11">Belongs to the nematode receptor-like protein srg family.</text>
</comment>
<sequence length="765" mass="87277">MNLFEVVVLNAFYLPMFVLNIRLYYILRTRWQTFNSSFYRIVCINVFIDLLNFLTIQYTWYLPNIEPAYDLFLYRFETFSYWNTGVFFANYFLLYASQLGILILALNRLTSFLFKFSYNQLWERYIRYVLAAYIIIPFMCTSHLLLNRTSIIQQETIYGTYRTFQYELKYAFGINLAVRSFIYCAITMGISLALNIGNICLIFYYRAQLKLSQDGRFKFAMFSIIMFSAHFCLVVNTAIYQHGVATENVPLRWFMVIHMIPASMAFSCLMPGTLLVLTSSFVRTHVIGNTRHSQSAHSGAVVTVVLPASIMSAEEDILSGAEGVNVSELDEEALLGEHDLELKDKFEDGDDLYEAAMEPSMDKAEEDLLLKEELPSSPLPAESKVEVPKSTIEQKVALSKPLSTPSQYNYGSTVRRWHVYLGNMTWWTTDDDVISTLQDYGVTDVIEVKFGENRQNGQSRGYADVALQSEASVKVIMDRVPGRQLNGQLLTVLPYNKQSLAKLEEPAKRAEEKKDEKNKIPAMQTRIMPMNGMQPTSILNFGAPPVMNIRQQPPIQPLVQQRINLAAPPPQIPNMMGNMNNIMSRPPPSFPQQMMQMQQSNMNTAATMNNVLNRTRQSSTGQQNMNIPPGAHVNPQVYPYLSQGQQMPRDMGGHNQMSPAEYKEIMDRNRTVSSSAIARAMSDTAAGDVDSAMDTLMTAMSLIKQSRVSQDEGCKALLQTLQEALNGVEKQSSSRKRHHRSPERRSKHRRRSRSRSRSPRHSRRY</sequence>
<evidence type="ECO:0000259" key="13">
    <source>
        <dbReference type="PROSITE" id="PS50102"/>
    </source>
</evidence>
<dbReference type="InterPro" id="IPR000504">
    <property type="entry name" value="RRM_dom"/>
</dbReference>
<keyword evidence="7 11" id="KW-1133">Transmembrane helix</keyword>
<evidence type="ECO:0000256" key="10">
    <source>
        <dbReference type="PROSITE-ProRule" id="PRU00176"/>
    </source>
</evidence>
<evidence type="ECO:0000256" key="9">
    <source>
        <dbReference type="ARBA" id="ARBA00023242"/>
    </source>
</evidence>
<evidence type="ECO:0000256" key="7">
    <source>
        <dbReference type="ARBA" id="ARBA00022989"/>
    </source>
</evidence>
<dbReference type="InterPro" id="IPR012677">
    <property type="entry name" value="Nucleotide-bd_a/b_plait_sf"/>
</dbReference>
<dbReference type="EMBL" id="CAJFDI010000004">
    <property type="protein sequence ID" value="CAD5228183.1"/>
    <property type="molecule type" value="Genomic_DNA"/>
</dbReference>
<dbReference type="PROSITE" id="PS50102">
    <property type="entry name" value="RRM"/>
    <property type="match status" value="1"/>
</dbReference>
<dbReference type="AlphaFoldDB" id="A0A7I8X9G3"/>
<dbReference type="GO" id="GO:0005634">
    <property type="term" value="C:nucleus"/>
    <property type="evidence" value="ECO:0007669"/>
    <property type="project" value="UniProtKB-SubCell"/>
</dbReference>
<feature type="compositionally biased region" description="Basic residues" evidence="12">
    <location>
        <begin position="733"/>
        <end position="765"/>
    </location>
</feature>
<evidence type="ECO:0000256" key="1">
    <source>
        <dbReference type="ARBA" id="ARBA00004123"/>
    </source>
</evidence>
<dbReference type="InterPro" id="IPR000609">
    <property type="entry name" value="7TM_GPCR_serpentine_rcpt_Srg"/>
</dbReference>
<name>A0A7I8X9G3_BURXY</name>
<gene>
    <name evidence="14" type="ORF">BXYJ_LOCUS10317</name>
</gene>
<evidence type="ECO:0000256" key="4">
    <source>
        <dbReference type="ARBA" id="ARBA00006265"/>
    </source>
</evidence>
<accession>A0A7I8X9G3</accession>
<organism evidence="14 15">
    <name type="scientific">Bursaphelenchus xylophilus</name>
    <name type="common">Pinewood nematode worm</name>
    <name type="synonym">Aphelenchoides xylophilus</name>
    <dbReference type="NCBI Taxonomy" id="6326"/>
    <lineage>
        <taxon>Eukaryota</taxon>
        <taxon>Metazoa</taxon>
        <taxon>Ecdysozoa</taxon>
        <taxon>Nematoda</taxon>
        <taxon>Chromadorea</taxon>
        <taxon>Rhabditida</taxon>
        <taxon>Tylenchina</taxon>
        <taxon>Tylenchomorpha</taxon>
        <taxon>Aphelenchoidea</taxon>
        <taxon>Aphelenchoididae</taxon>
        <taxon>Bursaphelenchus</taxon>
    </lineage>
</organism>
<dbReference type="Pfam" id="PF02118">
    <property type="entry name" value="Srg"/>
    <property type="match status" value="1"/>
</dbReference>
<dbReference type="Pfam" id="PF25524">
    <property type="entry name" value="RSLD_CPSF6"/>
    <property type="match status" value="1"/>
</dbReference>
<dbReference type="OrthoDB" id="10065185at2759"/>
<comment type="similarity">
    <text evidence="4">Belongs to the RRM CPSF6/7 family.</text>
</comment>
<keyword evidence="10" id="KW-0694">RNA-binding</keyword>
<dbReference type="EMBL" id="CAJFCV020000004">
    <property type="protein sequence ID" value="CAG9118677.1"/>
    <property type="molecule type" value="Genomic_DNA"/>
</dbReference>
<proteinExistence type="inferred from homology"/>
<dbReference type="GO" id="GO:0016020">
    <property type="term" value="C:membrane"/>
    <property type="evidence" value="ECO:0007669"/>
    <property type="project" value="UniProtKB-SubCell"/>
</dbReference>
<feature type="transmembrane region" description="Helical" evidence="11">
    <location>
        <begin position="180"/>
        <end position="205"/>
    </location>
</feature>
<dbReference type="Proteomes" id="UP000659654">
    <property type="component" value="Unassembled WGS sequence"/>
</dbReference>
<evidence type="ECO:0000256" key="11">
    <source>
        <dbReference type="RuleBase" id="RU280813"/>
    </source>
</evidence>
<keyword evidence="15" id="KW-1185">Reference proteome</keyword>
<evidence type="ECO:0000313" key="14">
    <source>
        <dbReference type="EMBL" id="CAD5228183.1"/>
    </source>
</evidence>
<dbReference type="InterPro" id="IPR057951">
    <property type="entry name" value="CPSF6/7_RSLD_N"/>
</dbReference>
<keyword evidence="5" id="KW-0507">mRNA processing</keyword>
<keyword evidence="6 11" id="KW-0812">Transmembrane</keyword>
<feature type="region of interest" description="Disordered" evidence="12">
    <location>
        <begin position="726"/>
        <end position="765"/>
    </location>
</feature>
<feature type="transmembrane region" description="Helical" evidence="11">
    <location>
        <begin position="38"/>
        <end position="61"/>
    </location>
</feature>
<feature type="transmembrane region" description="Helical" evidence="11">
    <location>
        <begin position="251"/>
        <end position="277"/>
    </location>
</feature>
<dbReference type="GO" id="GO:0007606">
    <property type="term" value="P:sensory perception of chemical stimulus"/>
    <property type="evidence" value="ECO:0007669"/>
    <property type="project" value="UniProtKB-UniRule"/>
</dbReference>
<dbReference type="GO" id="GO:0003723">
    <property type="term" value="F:RNA binding"/>
    <property type="evidence" value="ECO:0007669"/>
    <property type="project" value="UniProtKB-UniRule"/>
</dbReference>
<evidence type="ECO:0000256" key="3">
    <source>
        <dbReference type="ARBA" id="ARBA00005692"/>
    </source>
</evidence>
<dbReference type="GO" id="GO:0006397">
    <property type="term" value="P:mRNA processing"/>
    <property type="evidence" value="ECO:0007669"/>
    <property type="project" value="UniProtKB-KW"/>
</dbReference>
<feature type="transmembrane region" description="Helical" evidence="11">
    <location>
        <begin position="125"/>
        <end position="146"/>
    </location>
</feature>
<reference evidence="14" key="1">
    <citation type="submission" date="2020-09" db="EMBL/GenBank/DDBJ databases">
        <authorList>
            <person name="Kikuchi T."/>
        </authorList>
    </citation>
    <scope>NUCLEOTIDE SEQUENCE</scope>
    <source>
        <strain evidence="14">Ka4C1</strain>
    </source>
</reference>
<protein>
    <recommendedName>
        <fullName evidence="11">Serpentine receptor class gamma</fullName>
    </recommendedName>
</protein>
<dbReference type="InterPro" id="IPR034772">
    <property type="entry name" value="CPSF6/7"/>
</dbReference>
<keyword evidence="8 11" id="KW-0472">Membrane</keyword>
<evidence type="ECO:0000256" key="8">
    <source>
        <dbReference type="ARBA" id="ARBA00023136"/>
    </source>
</evidence>
<evidence type="ECO:0000256" key="6">
    <source>
        <dbReference type="ARBA" id="ARBA00022692"/>
    </source>
</evidence>
<evidence type="ECO:0000313" key="15">
    <source>
        <dbReference type="Proteomes" id="UP000659654"/>
    </source>
</evidence>